<sequence length="206" mass="23132">MNGDAGIAVFAQDYLFLSHCHGGRELGGLLWFIARIHLLQNSLQGRKLREGGFLEGYMTYGQDKGGTSFLEGTSMTGNKHYSSFSEYSPSKLHLTEEKGSLVWKVYSKSIFTVRTRRESQPSLFALQMDRPAVADVHRQEEDQKVAGAELDEPVYRPCEILQLVDGNCGQCLGSLENVEFQIKSYKPPVRLMDGLMIRSWSRGCSL</sequence>
<name>A0AAF0QIC6_SOLVR</name>
<protein>
    <submittedName>
        <fullName evidence="1">Uncharacterized protein</fullName>
    </submittedName>
</protein>
<gene>
    <name evidence="1" type="ORF">MTR67_013849</name>
</gene>
<dbReference type="AlphaFoldDB" id="A0AAF0QIC6"/>
<accession>A0AAF0QIC6</accession>
<dbReference type="EMBL" id="CP133614">
    <property type="protein sequence ID" value="WMV20464.1"/>
    <property type="molecule type" value="Genomic_DNA"/>
</dbReference>
<reference evidence="1" key="1">
    <citation type="submission" date="2023-08" db="EMBL/GenBank/DDBJ databases">
        <title>A de novo genome assembly of Solanum verrucosum Schlechtendal, a Mexican diploid species geographically isolated from the other diploid A-genome species in potato relatives.</title>
        <authorList>
            <person name="Hosaka K."/>
        </authorList>
    </citation>
    <scope>NUCLEOTIDE SEQUENCE</scope>
    <source>
        <tissue evidence="1">Young leaves</tissue>
    </source>
</reference>
<evidence type="ECO:0000313" key="2">
    <source>
        <dbReference type="Proteomes" id="UP001234989"/>
    </source>
</evidence>
<evidence type="ECO:0000313" key="1">
    <source>
        <dbReference type="EMBL" id="WMV20464.1"/>
    </source>
</evidence>
<organism evidence="1 2">
    <name type="scientific">Solanum verrucosum</name>
    <dbReference type="NCBI Taxonomy" id="315347"/>
    <lineage>
        <taxon>Eukaryota</taxon>
        <taxon>Viridiplantae</taxon>
        <taxon>Streptophyta</taxon>
        <taxon>Embryophyta</taxon>
        <taxon>Tracheophyta</taxon>
        <taxon>Spermatophyta</taxon>
        <taxon>Magnoliopsida</taxon>
        <taxon>eudicotyledons</taxon>
        <taxon>Gunneridae</taxon>
        <taxon>Pentapetalae</taxon>
        <taxon>asterids</taxon>
        <taxon>lamiids</taxon>
        <taxon>Solanales</taxon>
        <taxon>Solanaceae</taxon>
        <taxon>Solanoideae</taxon>
        <taxon>Solaneae</taxon>
        <taxon>Solanum</taxon>
    </lineage>
</organism>
<keyword evidence="2" id="KW-1185">Reference proteome</keyword>
<dbReference type="Proteomes" id="UP001234989">
    <property type="component" value="Chromosome 3"/>
</dbReference>
<proteinExistence type="predicted"/>